<keyword evidence="5" id="KW-1185">Reference proteome</keyword>
<gene>
    <name evidence="4" type="ORF">SS37A_24470</name>
</gene>
<dbReference type="Proteomes" id="UP001317629">
    <property type="component" value="Chromosome"/>
</dbReference>
<comment type="similarity">
    <text evidence="3">Belongs to the gas vesicle GvpF/GvpL family.</text>
</comment>
<dbReference type="EMBL" id="AP027142">
    <property type="protein sequence ID" value="BDV34918.1"/>
    <property type="molecule type" value="Genomic_DNA"/>
</dbReference>
<dbReference type="InterPro" id="IPR009430">
    <property type="entry name" value="GvpL/GvpF"/>
</dbReference>
<evidence type="ECO:0000256" key="3">
    <source>
        <dbReference type="ARBA" id="ARBA00035643"/>
    </source>
</evidence>
<protein>
    <recommendedName>
        <fullName evidence="6">GvpL/GvpF family gas vesicle protein</fullName>
    </recommendedName>
</protein>
<dbReference type="Pfam" id="PF06386">
    <property type="entry name" value="GvpL_GvpF"/>
    <property type="match status" value="1"/>
</dbReference>
<dbReference type="PANTHER" id="PTHR36852:SF1">
    <property type="entry name" value="PROTEIN GVPL 2"/>
    <property type="match status" value="1"/>
</dbReference>
<organism evidence="4 5">
    <name type="scientific">Methylocystis iwaonis</name>
    <dbReference type="NCBI Taxonomy" id="2885079"/>
    <lineage>
        <taxon>Bacteria</taxon>
        <taxon>Pseudomonadati</taxon>
        <taxon>Pseudomonadota</taxon>
        <taxon>Alphaproteobacteria</taxon>
        <taxon>Hyphomicrobiales</taxon>
        <taxon>Methylocystaceae</taxon>
        <taxon>Methylocystis</taxon>
    </lineage>
</organism>
<reference evidence="4 5" key="1">
    <citation type="journal article" date="2023" name="Int. J. Syst. Evol. Microbiol.">
        <title>Methylocystis iwaonis sp. nov., a type II methane-oxidizing bacterium from surface soil of a rice paddy field in Japan, and emended description of the genus Methylocystis (ex Whittenbury et al. 1970) Bowman et al. 1993.</title>
        <authorList>
            <person name="Kaise H."/>
            <person name="Sawadogo J.B."/>
            <person name="Alam M.S."/>
            <person name="Ueno C."/>
            <person name="Dianou D."/>
            <person name="Shinjo R."/>
            <person name="Asakawa S."/>
        </authorList>
    </citation>
    <scope>NUCLEOTIDE SEQUENCE [LARGE SCALE GENOMIC DNA]</scope>
    <source>
        <strain evidence="4 5">SS37A-Re</strain>
    </source>
</reference>
<proteinExistence type="inferred from homology"/>
<keyword evidence="1" id="KW-0304">Gas vesicle</keyword>
<evidence type="ECO:0000256" key="2">
    <source>
        <dbReference type="ARBA" id="ARBA00035108"/>
    </source>
</evidence>
<accession>A0ABN6VGU7</accession>
<evidence type="ECO:0008006" key="6">
    <source>
        <dbReference type="Google" id="ProtNLM"/>
    </source>
</evidence>
<name>A0ABN6VGU7_9HYPH</name>
<evidence type="ECO:0000256" key="1">
    <source>
        <dbReference type="ARBA" id="ARBA00022987"/>
    </source>
</evidence>
<evidence type="ECO:0000313" key="5">
    <source>
        <dbReference type="Proteomes" id="UP001317629"/>
    </source>
</evidence>
<evidence type="ECO:0000313" key="4">
    <source>
        <dbReference type="EMBL" id="BDV34918.1"/>
    </source>
</evidence>
<dbReference type="PANTHER" id="PTHR36852">
    <property type="entry name" value="PROTEIN GVPL 2"/>
    <property type="match status" value="1"/>
</dbReference>
<dbReference type="RefSeq" id="WP_281928196.1">
    <property type="nucleotide sequence ID" value="NZ_AP027142.1"/>
</dbReference>
<comment type="subcellular location">
    <subcellularLocation>
        <location evidence="2">Gas vesicle</location>
    </subcellularLocation>
</comment>
<sequence>MRTPDQPETDGAISGSIEQAISLIAFVDPDRISAERLPAPEGRALRLHRAGAVAAIVDLVPIADFCGVDAERHLTDVSWLAPRVRRHAEILAWAMQFSPVFPVPFGTLYTSIESLGAFMAAHEATIARFLLNASDKEEWELRAAARLDDPAILDQLARKAWPEWASLTSGIRYMRLCRDKESLRDFGRAEAAAVADRLVQELEPLTAGRRNRNLEGTDLVARHAFLVPKENAAALSRRVAELNNRLGAETVELTLSGPWPPFSFRPPLDRPPLHSAN</sequence>